<dbReference type="AlphaFoldDB" id="A0A543JR49"/>
<accession>A0A543JR49</accession>
<comment type="caution">
    <text evidence="2">The sequence shown here is derived from an EMBL/GenBank/DDBJ whole genome shotgun (WGS) entry which is preliminary data.</text>
</comment>
<dbReference type="OrthoDB" id="3655233at2"/>
<dbReference type="RefSeq" id="WP_141983338.1">
    <property type="nucleotide sequence ID" value="NZ_VFPP01000001.1"/>
</dbReference>
<protein>
    <submittedName>
        <fullName evidence="2">Uncharacterized protein</fullName>
    </submittedName>
</protein>
<name>A0A543JR49_9PSEU</name>
<keyword evidence="3" id="KW-1185">Reference proteome</keyword>
<evidence type="ECO:0000313" key="2">
    <source>
        <dbReference type="EMBL" id="TQM85277.1"/>
    </source>
</evidence>
<reference evidence="2 3" key="1">
    <citation type="submission" date="2019-06" db="EMBL/GenBank/DDBJ databases">
        <title>Sequencing the genomes of 1000 actinobacteria strains.</title>
        <authorList>
            <person name="Klenk H.-P."/>
        </authorList>
    </citation>
    <scope>NUCLEOTIDE SEQUENCE [LARGE SCALE GENOMIC DNA]</scope>
    <source>
        <strain evidence="2 3">DSM 45456</strain>
    </source>
</reference>
<dbReference type="EMBL" id="VFPP01000001">
    <property type="protein sequence ID" value="TQM85277.1"/>
    <property type="molecule type" value="Genomic_DNA"/>
</dbReference>
<feature type="region of interest" description="Disordered" evidence="1">
    <location>
        <begin position="1"/>
        <end position="25"/>
    </location>
</feature>
<dbReference type="Proteomes" id="UP000316628">
    <property type="component" value="Unassembled WGS sequence"/>
</dbReference>
<evidence type="ECO:0000256" key="1">
    <source>
        <dbReference type="SAM" id="MobiDB-lite"/>
    </source>
</evidence>
<gene>
    <name evidence="2" type="ORF">FHX81_7756</name>
</gene>
<proteinExistence type="predicted"/>
<organism evidence="2 3">
    <name type="scientific">Saccharothrix saharensis</name>
    <dbReference type="NCBI Taxonomy" id="571190"/>
    <lineage>
        <taxon>Bacteria</taxon>
        <taxon>Bacillati</taxon>
        <taxon>Actinomycetota</taxon>
        <taxon>Actinomycetes</taxon>
        <taxon>Pseudonocardiales</taxon>
        <taxon>Pseudonocardiaceae</taxon>
        <taxon>Saccharothrix</taxon>
    </lineage>
</organism>
<sequence length="704" mass="76065">MIDDVETPDPASEQTGVEESYPRAEQQDVLPTSWEEALAQLMSDGNEFDVRRALVSKLGRGRVDNINEFHAGITVHGDFLVGSARRTYSRRATAGPVNATLLADLVNYVRPDGFESGVDLLENSHLVILSGPARTGRSSRALAMLGHVLGGARYPEIVDLPVSVLGNSRWEPPARGRGFVVFDQPTRGGHAAHRLDDGWLTRVSGLLRDQNRFLVVVTGPPEGILASAVHRFEYVLEDLALPDPVEIVRKRVTTALPKTNGSLFDELVERTQLVDLLAERDDPHFATRVAQAVVESVRTGTDPRAAVAQLRSPHEQAAEWLSAPPPLSEIALVAATAVLEQLSYLWVVDAAVQLSRALGGGAGSTLRYSRKLVAERTWIKRVTHPDGPDTLRFRHDDLREAVLAGLWLQLDGARGKIAAWLTRLAAHPNVEIHARAANAAGVLAAVDFDYGVHQLLLPWATDKSPVLRQGAALGLDVAGAMSGQADVFWEQVQRWADDLGATARSRHLADTAALAAAGRLGAADPERALDVLCSLVHNRQWAPMTSVSISARALVESGAVTPLLESLLDWSGTPSDEQVTAKALTVFTYAVRHTGGANDVLPSLLVGPEHHLDLLAELWGRALDCGPVREIAENALHGWLDAADSARVPQGSVLRVLAGIADRSDDDVARLDDLITTWAFDTYPPSPTAARFHDHFLRAEGQSA</sequence>
<evidence type="ECO:0000313" key="3">
    <source>
        <dbReference type="Proteomes" id="UP000316628"/>
    </source>
</evidence>